<dbReference type="InterPro" id="IPR050466">
    <property type="entry name" value="Carboxylest/Gibb_receptor"/>
</dbReference>
<dbReference type="AlphaFoldDB" id="A0A6A6QA59"/>
<evidence type="ECO:0000313" key="3">
    <source>
        <dbReference type="Proteomes" id="UP000799750"/>
    </source>
</evidence>
<dbReference type="PANTHER" id="PTHR23024">
    <property type="entry name" value="ARYLACETAMIDE DEACETYLASE"/>
    <property type="match status" value="1"/>
</dbReference>
<feature type="domain" description="Alpha/beta hydrolase fold-3" evidence="1">
    <location>
        <begin position="47"/>
        <end position="190"/>
    </location>
</feature>
<gene>
    <name evidence="2" type="ORF">BU16DRAFT_531641</name>
</gene>
<reference evidence="2" key="1">
    <citation type="journal article" date="2020" name="Stud. Mycol.">
        <title>101 Dothideomycetes genomes: a test case for predicting lifestyles and emergence of pathogens.</title>
        <authorList>
            <person name="Haridas S."/>
            <person name="Albert R."/>
            <person name="Binder M."/>
            <person name="Bloem J."/>
            <person name="Labutti K."/>
            <person name="Salamov A."/>
            <person name="Andreopoulos B."/>
            <person name="Baker S."/>
            <person name="Barry K."/>
            <person name="Bills G."/>
            <person name="Bluhm B."/>
            <person name="Cannon C."/>
            <person name="Castanera R."/>
            <person name="Culley D."/>
            <person name="Daum C."/>
            <person name="Ezra D."/>
            <person name="Gonzalez J."/>
            <person name="Henrissat B."/>
            <person name="Kuo A."/>
            <person name="Liang C."/>
            <person name="Lipzen A."/>
            <person name="Lutzoni F."/>
            <person name="Magnuson J."/>
            <person name="Mondo S."/>
            <person name="Nolan M."/>
            <person name="Ohm R."/>
            <person name="Pangilinan J."/>
            <person name="Park H.-J."/>
            <person name="Ramirez L."/>
            <person name="Alfaro M."/>
            <person name="Sun H."/>
            <person name="Tritt A."/>
            <person name="Yoshinaga Y."/>
            <person name="Zwiers L.-H."/>
            <person name="Turgeon B."/>
            <person name="Goodwin S."/>
            <person name="Spatafora J."/>
            <person name="Crous P."/>
            <person name="Grigoriev I."/>
        </authorList>
    </citation>
    <scope>NUCLEOTIDE SEQUENCE</scope>
    <source>
        <strain evidence="2">CBS 269.34</strain>
    </source>
</reference>
<dbReference type="PANTHER" id="PTHR23024:SF339">
    <property type="entry name" value="ALPHA_BETA HYDROLASE FOLD-3 DOMAIN-CONTAINING PROTEIN"/>
    <property type="match status" value="1"/>
</dbReference>
<organism evidence="2 3">
    <name type="scientific">Lophium mytilinum</name>
    <dbReference type="NCBI Taxonomy" id="390894"/>
    <lineage>
        <taxon>Eukaryota</taxon>
        <taxon>Fungi</taxon>
        <taxon>Dikarya</taxon>
        <taxon>Ascomycota</taxon>
        <taxon>Pezizomycotina</taxon>
        <taxon>Dothideomycetes</taxon>
        <taxon>Pleosporomycetidae</taxon>
        <taxon>Mytilinidiales</taxon>
        <taxon>Mytilinidiaceae</taxon>
        <taxon>Lophium</taxon>
    </lineage>
</organism>
<dbReference type="OrthoDB" id="19653at2759"/>
<dbReference type="InterPro" id="IPR013094">
    <property type="entry name" value="AB_hydrolase_3"/>
</dbReference>
<dbReference type="GO" id="GO:0016787">
    <property type="term" value="F:hydrolase activity"/>
    <property type="evidence" value="ECO:0007669"/>
    <property type="project" value="UniProtKB-KW"/>
</dbReference>
<accession>A0A6A6QA59</accession>
<protein>
    <submittedName>
        <fullName evidence="2">Alpha/beta-hydrolase</fullName>
    </submittedName>
</protein>
<dbReference type="EMBL" id="MU004199">
    <property type="protein sequence ID" value="KAF2489318.1"/>
    <property type="molecule type" value="Genomic_DNA"/>
</dbReference>
<keyword evidence="3" id="KW-1185">Reference proteome</keyword>
<dbReference type="InterPro" id="IPR029058">
    <property type="entry name" value="AB_hydrolase_fold"/>
</dbReference>
<evidence type="ECO:0000259" key="1">
    <source>
        <dbReference type="Pfam" id="PF07859"/>
    </source>
</evidence>
<dbReference type="SUPFAM" id="SSF53474">
    <property type="entry name" value="alpha/beta-Hydrolases"/>
    <property type="match status" value="1"/>
</dbReference>
<name>A0A6A6QA59_9PEZI</name>
<evidence type="ECO:0000313" key="2">
    <source>
        <dbReference type="EMBL" id="KAF2489318.1"/>
    </source>
</evidence>
<sequence length="311" mass="34344">MSAPSPETRFVDFNRHTVIYKTVNGHAIDVQVLIPKHVQSGSHPLFVQFHGGCLITGTALHPDWFPPYVTSFILAHSAILIAPNHRLLPESRGADILTDLSDFWAWLQSSLPAYLTSILPALHADFTHLLVSGDSAGGWMALQSAYMLPKDFIKAMFLTYPITQALPGAGATEKYGLPIPDAEWLERYLSNIKPGAVVTSAAPPARMDVCFALIEHGRMSEFLGAGAEFDTLEALDGATWFPRTWVLHGKDDTLVSLEYSVRLAEKVEGMFPGRLRLTVRPGEHAFDHGLCLSEEEKWLGEGLDWVAKAWL</sequence>
<dbReference type="Pfam" id="PF07859">
    <property type="entry name" value="Abhydrolase_3"/>
    <property type="match status" value="1"/>
</dbReference>
<dbReference type="Proteomes" id="UP000799750">
    <property type="component" value="Unassembled WGS sequence"/>
</dbReference>
<dbReference type="Gene3D" id="3.40.50.1820">
    <property type="entry name" value="alpha/beta hydrolase"/>
    <property type="match status" value="1"/>
</dbReference>
<proteinExistence type="predicted"/>
<keyword evidence="2" id="KW-0378">Hydrolase</keyword>